<evidence type="ECO:0000313" key="3">
    <source>
        <dbReference type="EMBL" id="AQS53263.1"/>
    </source>
</evidence>
<dbReference type="InterPro" id="IPR002560">
    <property type="entry name" value="Transposase_DDE"/>
</dbReference>
<dbReference type="InterPro" id="IPR029261">
    <property type="entry name" value="Transposase_Znf"/>
</dbReference>
<dbReference type="PANTHER" id="PTHR33498">
    <property type="entry name" value="TRANSPOSASE FOR INSERTION SEQUENCE ELEMENT IS1557"/>
    <property type="match status" value="1"/>
</dbReference>
<protein>
    <recommendedName>
        <fullName evidence="5">Transposase IS204/IS1001/IS1096/IS1165 DDE domain-containing protein</fullName>
    </recommendedName>
</protein>
<evidence type="ECO:0000259" key="2">
    <source>
        <dbReference type="Pfam" id="PF14690"/>
    </source>
</evidence>
<organism evidence="3 4">
    <name type="scientific">Jeotgalibaca dankookensis</name>
    <dbReference type="NCBI Taxonomy" id="708126"/>
    <lineage>
        <taxon>Bacteria</taxon>
        <taxon>Bacillati</taxon>
        <taxon>Bacillota</taxon>
        <taxon>Bacilli</taxon>
        <taxon>Lactobacillales</taxon>
        <taxon>Carnobacteriaceae</taxon>
        <taxon>Jeotgalibaca</taxon>
    </lineage>
</organism>
<dbReference type="OrthoDB" id="2154174at2"/>
<dbReference type="Pfam" id="PF01610">
    <property type="entry name" value="DDE_Tnp_ISL3"/>
    <property type="match status" value="1"/>
</dbReference>
<dbReference type="Pfam" id="PF14690">
    <property type="entry name" value="Zn_ribbon_ISL3"/>
    <property type="match status" value="1"/>
</dbReference>
<feature type="domain" description="Transposase IS204/IS1001/IS1096/IS1165 DDE" evidence="1">
    <location>
        <begin position="166"/>
        <end position="421"/>
    </location>
</feature>
<evidence type="ECO:0008006" key="5">
    <source>
        <dbReference type="Google" id="ProtNLM"/>
    </source>
</evidence>
<dbReference type="RefSeq" id="WP_077795745.1">
    <property type="nucleotide sequence ID" value="NZ_CP019728.1"/>
</dbReference>
<proteinExistence type="predicted"/>
<accession>A0A1S6INY0</accession>
<gene>
    <name evidence="3" type="ORF">BW727_100870</name>
</gene>
<keyword evidence="4" id="KW-1185">Reference proteome</keyword>
<evidence type="ECO:0000313" key="4">
    <source>
        <dbReference type="Proteomes" id="UP000188993"/>
    </source>
</evidence>
<dbReference type="KEGG" id="jda:BW727_100870"/>
<dbReference type="AlphaFoldDB" id="A0A1S6INY0"/>
<dbReference type="Proteomes" id="UP000188993">
    <property type="component" value="Chromosome"/>
</dbReference>
<dbReference type="InterPro" id="IPR047951">
    <property type="entry name" value="Transpos_ISL3"/>
</dbReference>
<dbReference type="NCBIfam" id="NF033550">
    <property type="entry name" value="transpos_ISL3"/>
    <property type="match status" value="1"/>
</dbReference>
<dbReference type="EMBL" id="CP019728">
    <property type="protein sequence ID" value="AQS53263.1"/>
    <property type="molecule type" value="Genomic_DNA"/>
</dbReference>
<dbReference type="PANTHER" id="PTHR33498:SF1">
    <property type="entry name" value="TRANSPOSASE FOR INSERTION SEQUENCE ELEMENT IS1557"/>
    <property type="match status" value="1"/>
</dbReference>
<reference evidence="3 4" key="1">
    <citation type="journal article" date="2014" name="Int. J. Syst. Evol. Microbiol.">
        <title>Jeotgalibaca dankookensis gen. nov., sp. nov., a member of the family Carnobacteriaceae, isolated from seujeot (Korean traditional food).</title>
        <authorList>
            <person name="Lee D.G."/>
            <person name="Trujillo M.E."/>
            <person name="Kang H."/>
            <person name="Ahn T.Y."/>
        </authorList>
    </citation>
    <scope>NUCLEOTIDE SEQUENCE [LARGE SCALE GENOMIC DNA]</scope>
    <source>
        <strain evidence="3 4">EX-07</strain>
    </source>
</reference>
<sequence>MSHNHFIGKLLGIKDKNIKVDEDNWLKEDVRNGLRCKIISATLTYIPKACKCCGCVNAGSIVKNGTKLTHPLLLDMAGCPTYLELKKQRFLCRECGQTFIAETTMVKKRCHISNDVKHSIAVQGTCNISEKDIAREHRVSNNTVKRVFGAFYNTFRQTYTYLPENLAIDEFKSVKSADGAMSLIICDSDSHRIFDVLEDRRNKSITDYFLRFSQEQRAKVKTVVVDLYGPYQKLFQALFPQAELIIDRFHIVTQVNRALNMARIGFMNTLKKANDLKAKRDYRKLKKYWKLILKKEELLNGTEYRYHRLFKGMVTERGIIDYILSLDEGLRLNYNAYQTIVFTVTHRKPDLFRSFIHEKQRGLSAKMDQALKTFRQSERAIVNALSYDYSNGLVEGINNKIKVIKRTAYGYRNFSNFRNRIFIEYKLLEIKTAA</sequence>
<name>A0A1S6INY0_9LACT</name>
<evidence type="ECO:0000259" key="1">
    <source>
        <dbReference type="Pfam" id="PF01610"/>
    </source>
</evidence>
<feature type="domain" description="Transposase IS204/IS1001/IS1096/IS1165 zinc-finger" evidence="2">
    <location>
        <begin position="49"/>
        <end position="95"/>
    </location>
</feature>